<evidence type="ECO:0000256" key="6">
    <source>
        <dbReference type="SAM" id="Phobius"/>
    </source>
</evidence>
<dbReference type="OrthoDB" id="103403at2"/>
<comment type="subcellular location">
    <subcellularLocation>
        <location evidence="1">Cell membrane</location>
        <topology evidence="1">Multi-pass membrane protein</topology>
    </subcellularLocation>
</comment>
<sequence length="420" mass="47742">MNKVYRNSIWMMSEKLLSIIGLIFVTSFVARYIGPENFGKLTFATSIFAIVQTLAMFGSDNIIFQKTSKNPKTGERIIEATKYMRNALYAVFASVVLIYLYFKVDHLTFVFSIASCIAVFFALHDVYSIYFNATLQSYLNTWCNVVAILMSLLVRYGIAYFELPVSYLSVPIVLVTLVPYVLRRYLFAQRKVTPTQSVQYKIKKYQGYMLGVGRKLVLYSLSVAIFTKTSQLFLGLSSQHDLGVYTVAMTLGGSFYFVLNALISSFLTQIYAENDLQRSQKMVAQLNTLVACVALSALGFFALFGQHIVHWLYGQAYDQVNQILLLAVVVTLFSGLSTVAEKYLIKFNAYDYLHKKTLILVLFNLGLTATAIHYYGLHGAIFAILCTELMSLTVFNYFYKHGLIWDTHLRMFKPSTYTRS</sequence>
<accession>A0A217EHY7</accession>
<feature type="transmembrane region" description="Helical" evidence="6">
    <location>
        <begin position="357"/>
        <end position="375"/>
    </location>
</feature>
<feature type="transmembrane region" description="Helical" evidence="6">
    <location>
        <begin position="216"/>
        <end position="236"/>
    </location>
</feature>
<feature type="transmembrane region" description="Helical" evidence="6">
    <location>
        <begin position="242"/>
        <end position="263"/>
    </location>
</feature>
<feature type="transmembrane region" description="Helical" evidence="6">
    <location>
        <begin position="83"/>
        <end position="102"/>
    </location>
</feature>
<keyword evidence="8" id="KW-1185">Reference proteome</keyword>
<dbReference type="GO" id="GO:0005886">
    <property type="term" value="C:plasma membrane"/>
    <property type="evidence" value="ECO:0007669"/>
    <property type="project" value="UniProtKB-SubCell"/>
</dbReference>
<evidence type="ECO:0000256" key="4">
    <source>
        <dbReference type="ARBA" id="ARBA00022989"/>
    </source>
</evidence>
<dbReference type="PANTHER" id="PTHR30250">
    <property type="entry name" value="PST FAMILY PREDICTED COLANIC ACID TRANSPORTER"/>
    <property type="match status" value="1"/>
</dbReference>
<keyword evidence="4 6" id="KW-1133">Transmembrane helix</keyword>
<evidence type="ECO:0000256" key="2">
    <source>
        <dbReference type="ARBA" id="ARBA00022475"/>
    </source>
</evidence>
<dbReference type="RefSeq" id="WP_088824284.1">
    <property type="nucleotide sequence ID" value="NZ_FZLN01000005.1"/>
</dbReference>
<evidence type="ECO:0000256" key="3">
    <source>
        <dbReference type="ARBA" id="ARBA00022692"/>
    </source>
</evidence>
<feature type="transmembrane region" description="Helical" evidence="6">
    <location>
        <begin position="381"/>
        <end position="399"/>
    </location>
</feature>
<evidence type="ECO:0000256" key="5">
    <source>
        <dbReference type="ARBA" id="ARBA00023136"/>
    </source>
</evidence>
<evidence type="ECO:0000256" key="1">
    <source>
        <dbReference type="ARBA" id="ARBA00004651"/>
    </source>
</evidence>
<name>A0A217EHY7_9GAMM</name>
<protein>
    <submittedName>
        <fullName evidence="7">Membrane protein involved in the export of O-antigen and teichoic acid</fullName>
    </submittedName>
</protein>
<dbReference type="Proteomes" id="UP000243463">
    <property type="component" value="Unassembled WGS sequence"/>
</dbReference>
<keyword evidence="3 6" id="KW-0812">Transmembrane</keyword>
<feature type="transmembrane region" description="Helical" evidence="6">
    <location>
        <begin position="139"/>
        <end position="158"/>
    </location>
</feature>
<organism evidence="7 8">
    <name type="scientific">Acinetobacter apis</name>
    <dbReference type="NCBI Taxonomy" id="1229165"/>
    <lineage>
        <taxon>Bacteria</taxon>
        <taxon>Pseudomonadati</taxon>
        <taxon>Pseudomonadota</taxon>
        <taxon>Gammaproteobacteria</taxon>
        <taxon>Moraxellales</taxon>
        <taxon>Moraxellaceae</taxon>
        <taxon>Acinetobacter</taxon>
    </lineage>
</organism>
<evidence type="ECO:0000313" key="7">
    <source>
        <dbReference type="EMBL" id="SNQ30111.1"/>
    </source>
</evidence>
<dbReference type="EMBL" id="FZLN01000005">
    <property type="protein sequence ID" value="SNQ30111.1"/>
    <property type="molecule type" value="Genomic_DNA"/>
</dbReference>
<feature type="transmembrane region" description="Helical" evidence="6">
    <location>
        <begin position="323"/>
        <end position="345"/>
    </location>
</feature>
<gene>
    <name evidence="7" type="ORF">SAMN05444584_2096</name>
</gene>
<feature type="transmembrane region" description="Helical" evidence="6">
    <location>
        <begin position="164"/>
        <end position="182"/>
    </location>
</feature>
<dbReference type="InterPro" id="IPR050833">
    <property type="entry name" value="Poly_Biosynth_Transport"/>
</dbReference>
<feature type="transmembrane region" description="Helical" evidence="6">
    <location>
        <begin position="108"/>
        <end position="127"/>
    </location>
</feature>
<evidence type="ECO:0000313" key="8">
    <source>
        <dbReference type="Proteomes" id="UP000243463"/>
    </source>
</evidence>
<feature type="transmembrane region" description="Helical" evidence="6">
    <location>
        <begin position="284"/>
        <end position="303"/>
    </location>
</feature>
<reference evidence="8" key="1">
    <citation type="submission" date="2017-06" db="EMBL/GenBank/DDBJ databases">
        <authorList>
            <person name="Varghese N."/>
            <person name="Submissions S."/>
        </authorList>
    </citation>
    <scope>NUCLEOTIDE SEQUENCE [LARGE SCALE GENOMIC DNA]</scope>
    <source>
        <strain evidence="8">ANC 5114</strain>
    </source>
</reference>
<proteinExistence type="predicted"/>
<keyword evidence="5 6" id="KW-0472">Membrane</keyword>
<dbReference type="PANTHER" id="PTHR30250:SF26">
    <property type="entry name" value="PSMA PROTEIN"/>
    <property type="match status" value="1"/>
</dbReference>
<dbReference type="AlphaFoldDB" id="A0A217EHY7"/>
<feature type="transmembrane region" description="Helical" evidence="6">
    <location>
        <begin position="41"/>
        <end position="63"/>
    </location>
</feature>
<keyword evidence="2" id="KW-1003">Cell membrane</keyword>
<dbReference type="Pfam" id="PF13440">
    <property type="entry name" value="Polysacc_synt_3"/>
    <property type="match status" value="1"/>
</dbReference>